<proteinExistence type="predicted"/>
<evidence type="ECO:0000259" key="6">
    <source>
        <dbReference type="Pfam" id="PF14793"/>
    </source>
</evidence>
<evidence type="ECO:0000256" key="4">
    <source>
        <dbReference type="SAM" id="MobiDB-lite"/>
    </source>
</evidence>
<comment type="catalytic activity">
    <reaction evidence="1">
        <text>AMP + H2O = D-ribose 5-phosphate + adenine</text>
        <dbReference type="Rhea" id="RHEA:20129"/>
        <dbReference type="ChEBI" id="CHEBI:15377"/>
        <dbReference type="ChEBI" id="CHEBI:16708"/>
        <dbReference type="ChEBI" id="CHEBI:78346"/>
        <dbReference type="ChEBI" id="CHEBI:456215"/>
        <dbReference type="EC" id="3.2.2.4"/>
    </reaction>
</comment>
<feature type="region of interest" description="Disordered" evidence="4">
    <location>
        <begin position="1"/>
        <end position="22"/>
    </location>
</feature>
<dbReference type="PANTHER" id="PTHR43393:SF1">
    <property type="entry name" value="PYRIMIDINE_PURINE NUCLEOTIDE 5'-MONOPHOSPHATE NUCLEOSIDASE"/>
    <property type="match status" value="1"/>
</dbReference>
<gene>
    <name evidence="7" type="ORF">GCM10011487_32680</name>
</gene>
<keyword evidence="8" id="KW-1185">Reference proteome</keyword>
<dbReference type="RefSeq" id="WP_161812943.1">
    <property type="nucleotide sequence ID" value="NZ_BLJN01000003.1"/>
</dbReference>
<reference evidence="8" key="1">
    <citation type="submission" date="2020-01" db="EMBL/GenBank/DDBJ databases">
        <title>'Steroidobacter agaridevorans' sp. nov., agar-degrading bacteria isolated from rhizosphere soils.</title>
        <authorList>
            <person name="Ikenaga M."/>
            <person name="Kataoka M."/>
            <person name="Murouchi A."/>
            <person name="Katsuragi S."/>
            <person name="Sakai M."/>
        </authorList>
    </citation>
    <scope>NUCLEOTIDE SEQUENCE [LARGE SCALE GENOMIC DNA]</scope>
    <source>
        <strain evidence="8">YU21-B</strain>
    </source>
</reference>
<dbReference type="GO" id="GO:0005829">
    <property type="term" value="C:cytosol"/>
    <property type="evidence" value="ECO:0007669"/>
    <property type="project" value="TreeGrafter"/>
</dbReference>
<evidence type="ECO:0000313" key="8">
    <source>
        <dbReference type="Proteomes" id="UP000445000"/>
    </source>
</evidence>
<dbReference type="GO" id="GO:0008714">
    <property type="term" value="F:AMP nucleosidase activity"/>
    <property type="evidence" value="ECO:0007669"/>
    <property type="project" value="UniProtKB-EC"/>
</dbReference>
<dbReference type="InterPro" id="IPR052341">
    <property type="entry name" value="LOG_family_nucleotidases"/>
</dbReference>
<evidence type="ECO:0000256" key="3">
    <source>
        <dbReference type="ARBA" id="ARBA00031983"/>
    </source>
</evidence>
<dbReference type="InterPro" id="IPR031100">
    <property type="entry name" value="LOG_fam"/>
</dbReference>
<dbReference type="PANTHER" id="PTHR43393">
    <property type="entry name" value="CYTOKININ RIBOSIDE 5'-MONOPHOSPHATE PHOSPHORIBOHYDROLASE"/>
    <property type="match status" value="1"/>
</dbReference>
<dbReference type="Proteomes" id="UP000445000">
    <property type="component" value="Unassembled WGS sequence"/>
</dbReference>
<dbReference type="NCBIfam" id="NF038390">
    <property type="entry name" value="Nsidase_PpnN"/>
    <property type="match status" value="1"/>
</dbReference>
<comment type="caution">
    <text evidence="7">The sequence shown here is derived from an EMBL/GenBank/DDBJ whole genome shotgun (WGS) entry which is preliminary data.</text>
</comment>
<dbReference type="Pfam" id="PF14793">
    <property type="entry name" value="DUF4478"/>
    <property type="match status" value="1"/>
</dbReference>
<organism evidence="7 8">
    <name type="scientific">Steroidobacter agaridevorans</name>
    <dbReference type="NCBI Taxonomy" id="2695856"/>
    <lineage>
        <taxon>Bacteria</taxon>
        <taxon>Pseudomonadati</taxon>
        <taxon>Pseudomonadota</taxon>
        <taxon>Gammaproteobacteria</taxon>
        <taxon>Steroidobacterales</taxon>
        <taxon>Steroidobacteraceae</taxon>
        <taxon>Steroidobacter</taxon>
    </lineage>
</organism>
<dbReference type="Pfam" id="PF11892">
    <property type="entry name" value="PpnN_C"/>
    <property type="match status" value="1"/>
</dbReference>
<feature type="domain" description="Pyrimidine/purine nucleotide 5'-monophosphate nucleosidase C-terminal" evidence="5">
    <location>
        <begin position="354"/>
        <end position="473"/>
    </location>
</feature>
<dbReference type="InterPro" id="IPR037153">
    <property type="entry name" value="PpnN-like_sf"/>
</dbReference>
<feature type="domain" description="Pyrimidine/purine nucleotide 5'-monophosphate nucleosidase N-terminal" evidence="6">
    <location>
        <begin position="28"/>
        <end position="134"/>
    </location>
</feature>
<evidence type="ECO:0000313" key="7">
    <source>
        <dbReference type="EMBL" id="GFE81268.1"/>
    </source>
</evidence>
<name>A0A829YEG8_9GAMM</name>
<dbReference type="InterPro" id="IPR049788">
    <property type="entry name" value="PpnN"/>
</dbReference>
<dbReference type="Gene3D" id="3.30.1850.10">
    <property type="entry name" value="MoCo carrier protein-like"/>
    <property type="match status" value="1"/>
</dbReference>
<dbReference type="Gene3D" id="3.40.50.450">
    <property type="match status" value="1"/>
</dbReference>
<dbReference type="Pfam" id="PF03641">
    <property type="entry name" value="Lysine_decarbox"/>
    <property type="match status" value="1"/>
</dbReference>
<dbReference type="EMBL" id="BLJN01000003">
    <property type="protein sequence ID" value="GFE81268.1"/>
    <property type="molecule type" value="Genomic_DNA"/>
</dbReference>
<dbReference type="InterPro" id="IPR021826">
    <property type="entry name" value="PpnN_C"/>
</dbReference>
<dbReference type="InterPro" id="IPR027820">
    <property type="entry name" value="PpnN_N"/>
</dbReference>
<dbReference type="AlphaFoldDB" id="A0A829YEG8"/>
<evidence type="ECO:0000256" key="1">
    <source>
        <dbReference type="ARBA" id="ARBA00000274"/>
    </source>
</evidence>
<accession>A0A829YEG8</accession>
<dbReference type="EC" id="3.2.2.4" evidence="2"/>
<evidence type="ECO:0000259" key="5">
    <source>
        <dbReference type="Pfam" id="PF11892"/>
    </source>
</evidence>
<protein>
    <recommendedName>
        <fullName evidence="3">AMP nucleosidase</fullName>
        <ecNumber evidence="2">3.2.2.4</ecNumber>
    </recommendedName>
    <alternativeName>
        <fullName evidence="3">AMP nucleosidase</fullName>
    </alternativeName>
</protein>
<dbReference type="SUPFAM" id="SSF102405">
    <property type="entry name" value="MCP/YpsA-like"/>
    <property type="match status" value="1"/>
</dbReference>
<evidence type="ECO:0000256" key="2">
    <source>
        <dbReference type="ARBA" id="ARBA00011985"/>
    </source>
</evidence>
<sequence>MKAPSTDGRASASVSVTQAEPEGVVDARVSPLGSLENLSQREVQQLLSSGQGGVYDLFRRCALAVLSSGLESDDVRAIFDRYKDFEIRLGRQAWGIKLEVKNAPASAFVDGSMIRGIKEHLFAVLRDIVYIHDAILGSQRFDLTDSASITNAVYHILRNARILDYKGRPDLVVCWGGHSISSVEYDYTKRVGYELGLRALSVCTGCGPGAMKGPMKGATIGHSKQRIREGRYIGMTEPGIIAAEPPNPIVNQLVIMPDIEKRLEAFVRCAHAIIVFPGGAGTAEEILYLLGILLDPANADQPVPVIFTGPPSAAEYFGQIDRFIGATLGEAARSRYKIIIGDPPQAAREAYKGIESVREYRRTKSDAYNYNWLLKIPEDFQRPFEPTHEAMARLELRRDLPSHVMAANLRRAFSGIVAGNVKENGIHAIEERGPFELHGDKEVMTLLDELLSAFVRQKRMKLAGEYKPCYRLVA</sequence>